<dbReference type="AlphaFoldDB" id="A0A8I1FQY2"/>
<dbReference type="InterPro" id="IPR046462">
    <property type="entry name" value="TerL_nuclease"/>
</dbReference>
<reference evidence="3" key="1">
    <citation type="submission" date="2020-12" db="EMBL/GenBank/DDBJ databases">
        <title>Antibiotic resistance and phylogeny of Pseudomonas spp. isolated over three decades from chicken meat in the Norwegian food chain.</title>
        <authorList>
            <person name="Moen B."/>
        </authorList>
    </citation>
    <scope>NUCLEOTIDE SEQUENCE</scope>
    <source>
        <strain evidence="3">MF6762</strain>
    </source>
</reference>
<dbReference type="Proteomes" id="UP000658390">
    <property type="component" value="Unassembled WGS sequence"/>
</dbReference>
<dbReference type="InterPro" id="IPR046461">
    <property type="entry name" value="TerL_ATPase"/>
</dbReference>
<dbReference type="PANTHER" id="PTHR41287:SF1">
    <property type="entry name" value="PROTEIN YMFN"/>
    <property type="match status" value="1"/>
</dbReference>
<dbReference type="Pfam" id="PF03354">
    <property type="entry name" value="TerL_ATPase"/>
    <property type="match status" value="1"/>
</dbReference>
<gene>
    <name evidence="3" type="ORF">JFT45_21610</name>
</gene>
<evidence type="ECO:0000313" key="4">
    <source>
        <dbReference type="Proteomes" id="UP000658390"/>
    </source>
</evidence>
<protein>
    <submittedName>
        <fullName evidence="3">Terminase large subunit</fullName>
    </submittedName>
</protein>
<dbReference type="Gene3D" id="3.40.50.300">
    <property type="entry name" value="P-loop containing nucleotide triphosphate hydrolases"/>
    <property type="match status" value="1"/>
</dbReference>
<comment type="caution">
    <text evidence="3">The sequence shown here is derived from an EMBL/GenBank/DDBJ whole genome shotgun (WGS) entry which is preliminary data.</text>
</comment>
<feature type="domain" description="Terminase large subunit-like ATPase" evidence="1">
    <location>
        <begin position="53"/>
        <end position="193"/>
    </location>
</feature>
<sequence>MAGKRRTRGQRAIAFIEKYCRVPEGKHVGKPLRLDDFQKDFILAIYDNPVGTSTAYLSIARKNGKTGLIAGILLVHLVGPEAVLNSQIVSGAMSREQAGIVFNLAVKMINLNPDLQALVHVNPSGKKLIGTPLNVEYRALAAEGKTTHGLSPILAILDEVGQIRGPQSDFVDAITTAQGAHDAPLLIAISTQAAQDSDMFSLWLDDAERSKDPHIVSHVYSAPKDCSLIDPAAWRAANPALGTFRSLPDLEKQAEKANRMPASENTFRNLCLNQRVSTVSVFVSKGVWESCGDEPDTPDGLDLYAGLDLSFRIDLTAFVVIGQRNGEWSVWPFFWTPEIGLMERAKRDREPYDVWVKEGLLITTPGATVDYAFVAVDIARILNELGGDIQSIAFDRYRIDLFRRDAEAQGVNLPLVEYGQGFKDMAPAIDALESELLNGRLRHGMSPLLTMCAANAVIQKDPAGGRKFAKDKATGRIDGMAALAMAFGATLGIAPENNKGDIDDYLQNGYSGLL</sequence>
<evidence type="ECO:0000259" key="1">
    <source>
        <dbReference type="Pfam" id="PF03354"/>
    </source>
</evidence>
<dbReference type="RefSeq" id="WP_198822815.1">
    <property type="nucleotide sequence ID" value="NZ_JAEKCZ010000025.1"/>
</dbReference>
<dbReference type="Pfam" id="PF20441">
    <property type="entry name" value="TerL_nuclease"/>
    <property type="match status" value="1"/>
</dbReference>
<name>A0A8I1FQY2_9PSED</name>
<dbReference type="PANTHER" id="PTHR41287">
    <property type="match status" value="1"/>
</dbReference>
<evidence type="ECO:0000313" key="3">
    <source>
        <dbReference type="EMBL" id="MBJ2259101.1"/>
    </source>
</evidence>
<dbReference type="GO" id="GO:0004519">
    <property type="term" value="F:endonuclease activity"/>
    <property type="evidence" value="ECO:0007669"/>
    <property type="project" value="InterPro"/>
</dbReference>
<feature type="domain" description="Terminase large subunit-like endonuclease" evidence="2">
    <location>
        <begin position="217"/>
        <end position="489"/>
    </location>
</feature>
<dbReference type="InterPro" id="IPR027417">
    <property type="entry name" value="P-loop_NTPase"/>
</dbReference>
<organism evidence="3 4">
    <name type="scientific">Pseudomonas psychrophila</name>
    <dbReference type="NCBI Taxonomy" id="122355"/>
    <lineage>
        <taxon>Bacteria</taxon>
        <taxon>Pseudomonadati</taxon>
        <taxon>Pseudomonadota</taxon>
        <taxon>Gammaproteobacteria</taxon>
        <taxon>Pseudomonadales</taxon>
        <taxon>Pseudomonadaceae</taxon>
        <taxon>Pseudomonas</taxon>
    </lineage>
</organism>
<accession>A0A8I1FQY2</accession>
<evidence type="ECO:0000259" key="2">
    <source>
        <dbReference type="Pfam" id="PF20441"/>
    </source>
</evidence>
<proteinExistence type="predicted"/>
<dbReference type="EMBL" id="JAEKCZ010000025">
    <property type="protein sequence ID" value="MBJ2259101.1"/>
    <property type="molecule type" value="Genomic_DNA"/>
</dbReference>
<dbReference type="InterPro" id="IPR005021">
    <property type="entry name" value="Terminase_largesu-like"/>
</dbReference>